<sequence>MRLRGKKNIRESLEKQPDLVVLEPQRMRGRWHEFFGNDNPIHIECGMGKGQFISRHSANNPHINYIGMDMYDELLKRGSEKARTIWLEEKGSNEVPNLALVRGNVEFLDKMFEPGELERIYLNFSDPWPKAKHAKRRLTHPKFLLKYKEVLSEKGEIHFKTDSLSLFEFSLNSFSDVEFQMRNISLDLHREGRRDDLVLTEYETKFVGKGMPIYRLESVVGDAVQQEHRRQVADALEEQARRGPMKNYESDEEDDDADETNSASKE</sequence>
<dbReference type="InterPro" id="IPR029063">
    <property type="entry name" value="SAM-dependent_MTases_sf"/>
</dbReference>
<keyword evidence="3 7" id="KW-0489">Methyltransferase</keyword>
<feature type="binding site" evidence="7">
    <location>
        <position position="104"/>
    </location>
    <ligand>
        <name>S-adenosyl-L-methionine</name>
        <dbReference type="ChEBI" id="CHEBI:59789"/>
    </ligand>
</feature>
<feature type="compositionally biased region" description="Acidic residues" evidence="8">
    <location>
        <begin position="250"/>
        <end position="259"/>
    </location>
</feature>
<evidence type="ECO:0000256" key="2">
    <source>
        <dbReference type="ARBA" id="ARBA00003015"/>
    </source>
</evidence>
<evidence type="ECO:0000256" key="4">
    <source>
        <dbReference type="ARBA" id="ARBA00022679"/>
    </source>
</evidence>
<dbReference type="PROSITE" id="PS51625">
    <property type="entry name" value="SAM_MT_TRMB"/>
    <property type="match status" value="1"/>
</dbReference>
<feature type="binding site" evidence="7">
    <location>
        <position position="44"/>
    </location>
    <ligand>
        <name>S-adenosyl-L-methionine</name>
        <dbReference type="ChEBI" id="CHEBI:59789"/>
    </ligand>
</feature>
<evidence type="ECO:0000256" key="1">
    <source>
        <dbReference type="ARBA" id="ARBA00000142"/>
    </source>
</evidence>
<feature type="binding site" evidence="7">
    <location>
        <begin position="200"/>
        <end position="203"/>
    </location>
    <ligand>
        <name>substrate</name>
    </ligand>
</feature>
<dbReference type="NCBIfam" id="TIGR00091">
    <property type="entry name" value="tRNA (guanosine(46)-N7)-methyltransferase TrmB"/>
    <property type="match status" value="1"/>
</dbReference>
<feature type="binding site" evidence="7">
    <location>
        <position position="126"/>
    </location>
    <ligand>
        <name>S-adenosyl-L-methionine</name>
        <dbReference type="ChEBI" id="CHEBI:59789"/>
    </ligand>
</feature>
<organism evidence="9 10">
    <name type="scientific">Cohnella suwonensis</name>
    <dbReference type="NCBI Taxonomy" id="696072"/>
    <lineage>
        <taxon>Bacteria</taxon>
        <taxon>Bacillati</taxon>
        <taxon>Bacillota</taxon>
        <taxon>Bacilli</taxon>
        <taxon>Bacillales</taxon>
        <taxon>Paenibacillaceae</taxon>
        <taxon>Cohnella</taxon>
    </lineage>
</organism>
<keyword evidence="4 7" id="KW-0808">Transferase</keyword>
<dbReference type="HAMAP" id="MF_01057">
    <property type="entry name" value="tRNA_methyltr_TrmB"/>
    <property type="match status" value="1"/>
</dbReference>
<feature type="binding site" evidence="7">
    <location>
        <position position="162"/>
    </location>
    <ligand>
        <name>substrate</name>
    </ligand>
</feature>
<evidence type="ECO:0000313" key="9">
    <source>
        <dbReference type="EMBL" id="MFC5470584.1"/>
    </source>
</evidence>
<feature type="binding site" evidence="7">
    <location>
        <position position="130"/>
    </location>
    <ligand>
        <name>substrate</name>
    </ligand>
</feature>
<dbReference type="SUPFAM" id="SSF53335">
    <property type="entry name" value="S-adenosyl-L-methionine-dependent methyltransferases"/>
    <property type="match status" value="1"/>
</dbReference>
<dbReference type="Gene3D" id="3.40.50.150">
    <property type="entry name" value="Vaccinia Virus protein VP39"/>
    <property type="match status" value="1"/>
</dbReference>
<gene>
    <name evidence="7 9" type="primary">trmB</name>
    <name evidence="9" type="ORF">ACFPPD_17975</name>
</gene>
<comment type="caution">
    <text evidence="9">The sequence shown here is derived from an EMBL/GenBank/DDBJ whole genome shotgun (WGS) entry which is preliminary data.</text>
</comment>
<evidence type="ECO:0000256" key="7">
    <source>
        <dbReference type="HAMAP-Rule" id="MF_01057"/>
    </source>
</evidence>
<proteinExistence type="inferred from homology"/>
<dbReference type="GO" id="GO:0008176">
    <property type="term" value="F:tRNA (guanine(46)-N7)-methyltransferase activity"/>
    <property type="evidence" value="ECO:0007669"/>
    <property type="project" value="UniProtKB-EC"/>
</dbReference>
<dbReference type="EMBL" id="JBHSMH010000067">
    <property type="protein sequence ID" value="MFC5470584.1"/>
    <property type="molecule type" value="Genomic_DNA"/>
</dbReference>
<dbReference type="EC" id="2.1.1.33" evidence="7"/>
<comment type="function">
    <text evidence="2 7">Catalyzes the formation of N(7)-methylguanine at position 46 (m7G46) in tRNA.</text>
</comment>
<keyword evidence="5 7" id="KW-0949">S-adenosyl-L-methionine</keyword>
<dbReference type="Proteomes" id="UP001596105">
    <property type="component" value="Unassembled WGS sequence"/>
</dbReference>
<comment type="similarity">
    <text evidence="7">Belongs to the class I-like SAM-binding methyltransferase superfamily. TrmB family.</text>
</comment>
<dbReference type="NCBIfam" id="NF001080">
    <property type="entry name" value="PRK00121.2-2"/>
    <property type="match status" value="1"/>
</dbReference>
<dbReference type="InterPro" id="IPR003358">
    <property type="entry name" value="tRNA_(Gua-N-7)_MeTrfase_Trmb"/>
</dbReference>
<feature type="binding site" evidence="7">
    <location>
        <position position="69"/>
    </location>
    <ligand>
        <name>S-adenosyl-L-methionine</name>
        <dbReference type="ChEBI" id="CHEBI:59789"/>
    </ligand>
</feature>
<accession>A0ABW0LXP6</accession>
<comment type="pathway">
    <text evidence="7">tRNA modification; N(7)-methylguanine-tRNA biosynthesis.</text>
</comment>
<evidence type="ECO:0000256" key="3">
    <source>
        <dbReference type="ARBA" id="ARBA00022603"/>
    </source>
</evidence>
<evidence type="ECO:0000256" key="6">
    <source>
        <dbReference type="ARBA" id="ARBA00022694"/>
    </source>
</evidence>
<comment type="caution">
    <text evidence="7">Lacks conserved residue(s) required for the propagation of feature annotation.</text>
</comment>
<reference evidence="10" key="1">
    <citation type="journal article" date="2019" name="Int. J. Syst. Evol. Microbiol.">
        <title>The Global Catalogue of Microorganisms (GCM) 10K type strain sequencing project: providing services to taxonomists for standard genome sequencing and annotation.</title>
        <authorList>
            <consortium name="The Broad Institute Genomics Platform"/>
            <consortium name="The Broad Institute Genome Sequencing Center for Infectious Disease"/>
            <person name="Wu L."/>
            <person name="Ma J."/>
        </authorList>
    </citation>
    <scope>NUCLEOTIDE SEQUENCE [LARGE SCALE GENOMIC DNA]</scope>
    <source>
        <strain evidence="10">CCUG 57113</strain>
    </source>
</reference>
<dbReference type="RefSeq" id="WP_209748990.1">
    <property type="nucleotide sequence ID" value="NZ_JBHSMH010000067.1"/>
</dbReference>
<evidence type="ECO:0000256" key="8">
    <source>
        <dbReference type="SAM" id="MobiDB-lite"/>
    </source>
</evidence>
<keyword evidence="10" id="KW-1185">Reference proteome</keyword>
<comment type="catalytic activity">
    <reaction evidence="1 7">
        <text>guanosine(46) in tRNA + S-adenosyl-L-methionine = N(7)-methylguanosine(46) in tRNA + S-adenosyl-L-homocysteine</text>
        <dbReference type="Rhea" id="RHEA:42708"/>
        <dbReference type="Rhea" id="RHEA-COMP:10188"/>
        <dbReference type="Rhea" id="RHEA-COMP:10189"/>
        <dbReference type="ChEBI" id="CHEBI:57856"/>
        <dbReference type="ChEBI" id="CHEBI:59789"/>
        <dbReference type="ChEBI" id="CHEBI:74269"/>
        <dbReference type="ChEBI" id="CHEBI:74480"/>
        <dbReference type="EC" id="2.1.1.33"/>
    </reaction>
</comment>
<feature type="region of interest" description="Disordered" evidence="8">
    <location>
        <begin position="229"/>
        <end position="266"/>
    </location>
</feature>
<name>A0ABW0LXP6_9BACL</name>
<dbReference type="Pfam" id="PF02390">
    <property type="entry name" value="Methyltransf_4"/>
    <property type="match status" value="1"/>
</dbReference>
<evidence type="ECO:0000256" key="5">
    <source>
        <dbReference type="ARBA" id="ARBA00022691"/>
    </source>
</evidence>
<evidence type="ECO:0000313" key="10">
    <source>
        <dbReference type="Proteomes" id="UP001596105"/>
    </source>
</evidence>
<keyword evidence="6 7" id="KW-0819">tRNA processing</keyword>
<protein>
    <recommendedName>
        <fullName evidence="7">tRNA (guanine-N(7)-)-methyltransferase</fullName>
        <ecNumber evidence="7">2.1.1.33</ecNumber>
    </recommendedName>
    <alternativeName>
        <fullName evidence="7">tRNA (guanine(46)-N(7))-methyltransferase</fullName>
    </alternativeName>
    <alternativeName>
        <fullName evidence="7">tRNA(m7G46)-methyltransferase</fullName>
    </alternativeName>
</protein>
<dbReference type="PANTHER" id="PTHR23417">
    <property type="entry name" value="3-DEOXY-D-MANNO-OCTULOSONIC-ACID TRANSFERASE/TRNA GUANINE-N 7 - -METHYLTRANSFERASE"/>
    <property type="match status" value="1"/>
</dbReference>
<dbReference type="PANTHER" id="PTHR23417:SF14">
    <property type="entry name" value="PENTACOTRIPEPTIDE-REPEAT REGION OF PRORP DOMAIN-CONTAINING PROTEIN"/>
    <property type="match status" value="1"/>
</dbReference>
<dbReference type="InterPro" id="IPR055361">
    <property type="entry name" value="tRNA_methyltr_TrmB_bact"/>
</dbReference>